<dbReference type="RefSeq" id="WP_032931111.1">
    <property type="nucleotide sequence ID" value="NZ_LZTH01000005.1"/>
</dbReference>
<dbReference type="EMBL" id="LZTJ01000033">
    <property type="protein sequence ID" value="OBP70538.1"/>
    <property type="molecule type" value="Genomic_DNA"/>
</dbReference>
<evidence type="ECO:0000313" key="2">
    <source>
        <dbReference type="Proteomes" id="UP000093748"/>
    </source>
</evidence>
<dbReference type="Gene3D" id="3.50.50.60">
    <property type="entry name" value="FAD/NAD(P)-binding domain"/>
    <property type="match status" value="1"/>
</dbReference>
<dbReference type="GeneID" id="66682915"/>
<organism evidence="1 2">
    <name type="scientific">Rhizobium loti</name>
    <name type="common">Mesorhizobium loti</name>
    <dbReference type="NCBI Taxonomy" id="381"/>
    <lineage>
        <taxon>Bacteria</taxon>
        <taxon>Pseudomonadati</taxon>
        <taxon>Pseudomonadota</taxon>
        <taxon>Alphaproteobacteria</taxon>
        <taxon>Hyphomicrobiales</taxon>
        <taxon>Phyllobacteriaceae</taxon>
        <taxon>Mesorhizobium</taxon>
    </lineage>
</organism>
<sequence>MAGLSRLLPGGPWPRRASRFYTFGHGHLGLTLSAVTARLVGDLIAGRRPNSERLAPFAAGRF</sequence>
<protein>
    <submittedName>
        <fullName evidence="1">Uncharacterized protein</fullName>
    </submittedName>
</protein>
<dbReference type="AlphaFoldDB" id="A0A1A5HNQ4"/>
<reference evidence="2" key="1">
    <citation type="submission" date="2016-06" db="EMBL/GenBank/DDBJ databases">
        <title>NZP2037 Pacbio-Illumina hybrid assembly.</title>
        <authorList>
            <person name="Ramsay J.P."/>
        </authorList>
    </citation>
    <scope>NUCLEOTIDE SEQUENCE [LARGE SCALE GENOMIC DNA]</scope>
    <source>
        <strain evidence="2">R7ANS::ICEMlSym2042</strain>
    </source>
</reference>
<accession>A0A1A5HNQ4</accession>
<dbReference type="InterPro" id="IPR036188">
    <property type="entry name" value="FAD/NAD-bd_sf"/>
</dbReference>
<name>A0A1A5HNQ4_RHILI</name>
<evidence type="ECO:0000313" key="1">
    <source>
        <dbReference type="EMBL" id="OBP70538.1"/>
    </source>
</evidence>
<gene>
    <name evidence="1" type="ORF">BAE39_23370</name>
</gene>
<proteinExistence type="predicted"/>
<comment type="caution">
    <text evidence="1">The sequence shown here is derived from an EMBL/GenBank/DDBJ whole genome shotgun (WGS) entry which is preliminary data.</text>
</comment>
<dbReference type="Proteomes" id="UP000093748">
    <property type="component" value="Unassembled WGS sequence"/>
</dbReference>